<organism evidence="1 2">
    <name type="scientific">Parelaphostrongylus tenuis</name>
    <name type="common">Meningeal worm</name>
    <dbReference type="NCBI Taxonomy" id="148309"/>
    <lineage>
        <taxon>Eukaryota</taxon>
        <taxon>Metazoa</taxon>
        <taxon>Ecdysozoa</taxon>
        <taxon>Nematoda</taxon>
        <taxon>Chromadorea</taxon>
        <taxon>Rhabditida</taxon>
        <taxon>Rhabditina</taxon>
        <taxon>Rhabditomorpha</taxon>
        <taxon>Strongyloidea</taxon>
        <taxon>Metastrongylidae</taxon>
        <taxon>Parelaphostrongylus</taxon>
    </lineage>
</organism>
<dbReference type="InterPro" id="IPR029044">
    <property type="entry name" value="Nucleotide-diphossugar_trans"/>
</dbReference>
<keyword evidence="2" id="KW-1185">Reference proteome</keyword>
<evidence type="ECO:0000313" key="2">
    <source>
        <dbReference type="Proteomes" id="UP001196413"/>
    </source>
</evidence>
<dbReference type="Proteomes" id="UP001196413">
    <property type="component" value="Unassembled WGS sequence"/>
</dbReference>
<reference evidence="1" key="1">
    <citation type="submission" date="2021-06" db="EMBL/GenBank/DDBJ databases">
        <title>Parelaphostrongylus tenuis whole genome reference sequence.</title>
        <authorList>
            <person name="Garwood T.J."/>
            <person name="Larsen P.A."/>
            <person name="Fountain-Jones N.M."/>
            <person name="Garbe J.R."/>
            <person name="Macchietto M.G."/>
            <person name="Kania S.A."/>
            <person name="Gerhold R.W."/>
            <person name="Richards J.E."/>
            <person name="Wolf T.M."/>
        </authorList>
    </citation>
    <scope>NUCLEOTIDE SEQUENCE</scope>
    <source>
        <strain evidence="1">MNPRO001-30</strain>
        <tissue evidence="1">Meninges</tissue>
    </source>
</reference>
<dbReference type="Gene3D" id="3.90.550.10">
    <property type="entry name" value="Spore Coat Polysaccharide Biosynthesis Protein SpsA, Chain A"/>
    <property type="match status" value="1"/>
</dbReference>
<name>A0AAD5NB46_PARTN</name>
<evidence type="ECO:0000313" key="1">
    <source>
        <dbReference type="EMBL" id="KAJ1362309.1"/>
    </source>
</evidence>
<accession>A0AAD5NB46</accession>
<dbReference type="EMBL" id="JAHQIW010004418">
    <property type="protein sequence ID" value="KAJ1362309.1"/>
    <property type="molecule type" value="Genomic_DNA"/>
</dbReference>
<dbReference type="AlphaFoldDB" id="A0AAD5NB46"/>
<dbReference type="InterPro" id="IPR004988">
    <property type="entry name" value="DUF273"/>
</dbReference>
<proteinExistence type="predicted"/>
<dbReference type="PANTHER" id="PTHR31562">
    <property type="entry name" value="PROTEIN CBG18972"/>
    <property type="match status" value="1"/>
</dbReference>
<dbReference type="Pfam" id="PF03314">
    <property type="entry name" value="DUF273"/>
    <property type="match status" value="1"/>
</dbReference>
<comment type="caution">
    <text evidence="1">The sequence shown here is derived from an EMBL/GenBank/DDBJ whole genome shotgun (WGS) entry which is preliminary data.</text>
</comment>
<gene>
    <name evidence="1" type="ORF">KIN20_021829</name>
</gene>
<protein>
    <submittedName>
        <fullName evidence="1">Uncharacterized protein</fullName>
    </submittedName>
</protein>
<dbReference type="PANTHER" id="PTHR31562:SF8">
    <property type="entry name" value="ALPHA-1,6-MANNOSYLTRANSFERASE"/>
    <property type="match status" value="1"/>
</dbReference>
<sequence>MDFSIYDGTSSAVGHITSHEKIWAICRPLFGKVTVYVAYLKKSMKTQYRVAQQSLQCYLKGVNYTVLMVDLDEDTRVQKHCARNKEVFFKKHCGAAAYLVDTDWMLVLDADTGVVNPNHCVEEWIDDRVDIIFYERFFNWEIASGNYLVRNTEFGISFLKSWGEYEFAQPLNWNGADNGALQILILKTVMPDAWHEAENCDEVWHNSTGYETYLKYVSCVKQMLGATRLWPGKVRIYRRAHGWVRDGFSRMTNFMLHGWKLQNVGDEGWESPFKSNLNPSNCGVGLEGWDWITQKHVNTSVIRKELAAFERQSGNTYPVEARPLMYISMPDIGDCYPFCDNKTWEISDMN</sequence>